<evidence type="ECO:0000259" key="33">
    <source>
        <dbReference type="Pfam" id="PF21343"/>
    </source>
</evidence>
<feature type="domain" description="Acyl-CoA dehydrogenase/oxidase N-terminal" evidence="32">
    <location>
        <begin position="105"/>
        <end position="212"/>
    </location>
</feature>
<dbReference type="GO" id="GO:0006631">
    <property type="term" value="P:fatty acid metabolic process"/>
    <property type="evidence" value="ECO:0007669"/>
    <property type="project" value="UniProtKB-KW"/>
</dbReference>
<dbReference type="InterPro" id="IPR006091">
    <property type="entry name" value="Acyl-CoA_Oxase/DH_mid-dom"/>
</dbReference>
<dbReference type="Pfam" id="PF02771">
    <property type="entry name" value="Acyl-CoA_dh_N"/>
    <property type="match status" value="1"/>
</dbReference>
<dbReference type="Gene3D" id="1.20.140.10">
    <property type="entry name" value="Butyryl-CoA Dehydrogenase, subunit A, domain 3"/>
    <property type="match status" value="2"/>
</dbReference>
<keyword evidence="12" id="KW-0007">Acetylation</keyword>
<evidence type="ECO:0000256" key="24">
    <source>
        <dbReference type="ARBA" id="ARBA00049038"/>
    </source>
</evidence>
<keyword evidence="10" id="KW-0276">Fatty acid metabolism</keyword>
<comment type="function">
    <text evidence="19">Very long-chain specific acyl-CoA dehydrogenase is one of the acyl-CoA dehydrogenases that catalyze the first step of mitochondrial fatty acid beta-oxidation, an aerobic process breaking down fatty acids into acetyl-CoA and allowing the production of energy from fats. The first step of fatty acid beta-oxidation consists in the removal of one hydrogen from C-2 and C-3 of the straight-chain fatty acyl-CoA thioester, resulting in the formation of trans-2-enoyl-CoA. Among the different mitochondrial acyl-CoA dehydrogenases, very long-chain specific acyl-CoA dehydrogenase acts specifically on acyl-CoAs with saturated 12 to 24 carbons long primary chains.</text>
</comment>
<evidence type="ECO:0000313" key="34">
    <source>
        <dbReference type="EnsemblMetazoa" id="XP_022663787"/>
    </source>
</evidence>
<dbReference type="InterPro" id="IPR009100">
    <property type="entry name" value="AcylCoA_DH/oxidase_NM_dom_sf"/>
</dbReference>
<comment type="cofactor">
    <cofactor evidence="1 28">
        <name>FAD</name>
        <dbReference type="ChEBI" id="CHEBI:57692"/>
    </cofactor>
</comment>
<evidence type="ECO:0000256" key="23">
    <source>
        <dbReference type="ARBA" id="ARBA00048086"/>
    </source>
</evidence>
<dbReference type="AlphaFoldDB" id="A0A7M7KA41"/>
<dbReference type="GO" id="GO:0000062">
    <property type="term" value="F:fatty-acyl-CoA binding"/>
    <property type="evidence" value="ECO:0007669"/>
    <property type="project" value="TreeGrafter"/>
</dbReference>
<evidence type="ECO:0000256" key="16">
    <source>
        <dbReference type="ARBA" id="ARBA00023136"/>
    </source>
</evidence>
<protein>
    <recommendedName>
        <fullName evidence="18">Very long-chain specific acyl-CoA dehydrogenase, mitochondrial</fullName>
        <ecNumber evidence="17">1.3.8.9</ecNumber>
    </recommendedName>
</protein>
<comment type="catalytic activity">
    <reaction evidence="23">
        <text>tetracosanoyl-CoA + oxidized [electron-transfer flavoprotein] + H(+) = (2E)-tetracosenoyl-CoA + reduced [electron-transfer flavoprotein]</text>
        <dbReference type="Rhea" id="RHEA:47232"/>
        <dbReference type="Rhea" id="RHEA-COMP:10685"/>
        <dbReference type="Rhea" id="RHEA-COMP:10686"/>
        <dbReference type="ChEBI" id="CHEBI:15378"/>
        <dbReference type="ChEBI" id="CHEBI:57692"/>
        <dbReference type="ChEBI" id="CHEBI:58307"/>
        <dbReference type="ChEBI" id="CHEBI:65052"/>
        <dbReference type="ChEBI" id="CHEBI:74693"/>
    </reaction>
    <physiologicalReaction direction="left-to-right" evidence="23">
        <dbReference type="Rhea" id="RHEA:47233"/>
    </physiologicalReaction>
</comment>
<dbReference type="InterPro" id="IPR009075">
    <property type="entry name" value="AcylCo_DH/oxidase_C"/>
</dbReference>
<dbReference type="FunFam" id="1.10.540.10:FF:000001">
    <property type="entry name" value="Very long-chain-specific acyl-CoA dehydrogenase, mitochondrial"/>
    <property type="match status" value="1"/>
</dbReference>
<dbReference type="InParanoid" id="A0A7M7KA41"/>
<dbReference type="PROSITE" id="PS00072">
    <property type="entry name" value="ACYL_COA_DH_1"/>
    <property type="match status" value="1"/>
</dbReference>
<dbReference type="PANTHER" id="PTHR43884">
    <property type="entry name" value="ACYL-COA DEHYDROGENASE"/>
    <property type="match status" value="1"/>
</dbReference>
<evidence type="ECO:0000256" key="13">
    <source>
        <dbReference type="ARBA" id="ARBA00023002"/>
    </source>
</evidence>
<dbReference type="KEGG" id="vde:111251465"/>
<evidence type="ECO:0000256" key="8">
    <source>
        <dbReference type="ARBA" id="ARBA00022799"/>
    </source>
</evidence>
<evidence type="ECO:0000256" key="26">
    <source>
        <dbReference type="ARBA" id="ARBA00049140"/>
    </source>
</evidence>
<evidence type="ECO:0000256" key="1">
    <source>
        <dbReference type="ARBA" id="ARBA00001974"/>
    </source>
</evidence>
<proteinExistence type="inferred from homology"/>
<keyword evidence="7" id="KW-0999">Mitochondrion inner membrane</keyword>
<dbReference type="RefSeq" id="XP_022663787.1">
    <property type="nucleotide sequence ID" value="XM_022808052.1"/>
</dbReference>
<dbReference type="InterPro" id="IPR006089">
    <property type="entry name" value="Acyl-CoA_DH_CS"/>
</dbReference>
<evidence type="ECO:0000256" key="5">
    <source>
        <dbReference type="ARBA" id="ARBA00022553"/>
    </source>
</evidence>
<keyword evidence="14" id="KW-0443">Lipid metabolism</keyword>
<dbReference type="Pfam" id="PF02770">
    <property type="entry name" value="Acyl-CoA_dh_M"/>
    <property type="match status" value="1"/>
</dbReference>
<sequence length="654" mass="71028">MLRLRASTNCVIRHGLLLSAPVGRHGLSLSAQFFGATETLSVPSIRKLSTTLGSAEEPKDRRAPAKSGGPVESNSFVMNLFKGDADFTQVFPYPDVLTDEQLETTGMIASTCESFLLEKNDPAKNDREGKIPDEITSHMKEMGAFGIQVPEEYGGIGANNQQYGKLCEVLGYTDLALAVTLGAHQSIGFKALLLYGNDQQKAKYLPNLASGKTVAAYCLTEPGSGSDAMSITTKAVLAPDEKHYIMNGEKIYISNGHTADIFTIFAKTPVEKDGKVKDRITCFLVERAFGVTSGPPEKKMGIKASNTTTLHFDNVKIPVENVIGVPGEGFKIAVSVLNNGRFGLGSVMGGTMRYCIEKATNYAMQRQQFGRKIASFGNVQEKLARMHMLHYMTESVAFALSGNMDRGFTDYHLEAAVSKILGSEAAWWVCDEAIQIHGGMGFMSETGLERVLRDLRIFRIFEGANDILRLFIALQGLQFAGGHLKELQRAMANPAANLGLIFAEGSKRVKRAVGMSSAPSLDSHVPVRLQTSAALASRSIEQFGASCESMLIKYGKNIINEQFLLIRLANSAIDIHAMMCCLSRCTKTMQKGLPSAVHEATLVDIICSELSERVARNLASIRSAEKLTNFKKMQNIATGMYDVGGLTTKNPLGV</sequence>
<dbReference type="FunCoup" id="A0A7M7KA41">
    <property type="interactions" value="739"/>
</dbReference>
<dbReference type="FunFam" id="2.40.110.10:FF:000006">
    <property type="entry name" value="very long-chain specific acyl-CoA dehydrogenase, mitochondrial"/>
    <property type="match status" value="1"/>
</dbReference>
<dbReference type="PROSITE" id="PS00073">
    <property type="entry name" value="ACYL_COA_DH_2"/>
    <property type="match status" value="1"/>
</dbReference>
<dbReference type="GO" id="GO:0005743">
    <property type="term" value="C:mitochondrial inner membrane"/>
    <property type="evidence" value="ECO:0007669"/>
    <property type="project" value="UniProtKB-SubCell"/>
</dbReference>
<dbReference type="InterPro" id="IPR046373">
    <property type="entry name" value="Acyl-CoA_Oxase/DH_mid-dom_sf"/>
</dbReference>
<dbReference type="InterPro" id="IPR049448">
    <property type="entry name" value="ACAD9/ACADV-like_C"/>
</dbReference>
<comment type="catalytic activity">
    <reaction evidence="22">
        <text>oxidized [electron-transfer flavoprotein] + hexadecanoyl-CoA + H(+) = (2E)-hexadecenoyl-CoA + reduced [electron-transfer flavoprotein]</text>
        <dbReference type="Rhea" id="RHEA:43448"/>
        <dbReference type="Rhea" id="RHEA-COMP:10685"/>
        <dbReference type="Rhea" id="RHEA-COMP:10686"/>
        <dbReference type="ChEBI" id="CHEBI:15378"/>
        <dbReference type="ChEBI" id="CHEBI:57379"/>
        <dbReference type="ChEBI" id="CHEBI:57692"/>
        <dbReference type="ChEBI" id="CHEBI:58307"/>
        <dbReference type="ChEBI" id="CHEBI:61526"/>
    </reaction>
    <physiologicalReaction direction="left-to-right" evidence="22">
        <dbReference type="Rhea" id="RHEA:43449"/>
    </physiologicalReaction>
</comment>
<keyword evidence="16" id="KW-0472">Membrane</keyword>
<feature type="region of interest" description="Disordered" evidence="29">
    <location>
        <begin position="51"/>
        <end position="70"/>
    </location>
</feature>
<dbReference type="SUPFAM" id="SSF56645">
    <property type="entry name" value="Acyl-CoA dehydrogenase NM domain-like"/>
    <property type="match status" value="1"/>
</dbReference>
<dbReference type="GeneID" id="111251465"/>
<evidence type="ECO:0000256" key="14">
    <source>
        <dbReference type="ARBA" id="ARBA00023098"/>
    </source>
</evidence>
<comment type="catalytic activity">
    <reaction evidence="25">
        <text>a very-long-chain 2,3-saturated fatty acyl-CoA + oxidized [electron-transfer flavoprotein] + H(+) = a very-long-chain (2E)-enoyl-CoA + reduced [electron-transfer flavoprotein]</text>
        <dbReference type="Rhea" id="RHEA:19181"/>
        <dbReference type="Rhea" id="RHEA-COMP:10685"/>
        <dbReference type="Rhea" id="RHEA-COMP:10686"/>
        <dbReference type="ChEBI" id="CHEBI:15378"/>
        <dbReference type="ChEBI" id="CHEBI:57692"/>
        <dbReference type="ChEBI" id="CHEBI:58307"/>
        <dbReference type="ChEBI" id="CHEBI:83724"/>
        <dbReference type="ChEBI" id="CHEBI:83728"/>
        <dbReference type="EC" id="1.3.8.9"/>
    </reaction>
    <physiologicalReaction direction="left-to-right" evidence="25">
        <dbReference type="Rhea" id="RHEA:19182"/>
    </physiologicalReaction>
</comment>
<evidence type="ECO:0000256" key="2">
    <source>
        <dbReference type="ARBA" id="ARBA00004637"/>
    </source>
</evidence>
<evidence type="ECO:0000256" key="12">
    <source>
        <dbReference type="ARBA" id="ARBA00022990"/>
    </source>
</evidence>
<evidence type="ECO:0000256" key="18">
    <source>
        <dbReference type="ARBA" id="ARBA00040902"/>
    </source>
</evidence>
<keyword evidence="5" id="KW-0597">Phosphoprotein</keyword>
<dbReference type="CTD" id="37"/>
<evidence type="ECO:0000256" key="9">
    <source>
        <dbReference type="ARBA" id="ARBA00022827"/>
    </source>
</evidence>
<dbReference type="CDD" id="cd01161">
    <property type="entry name" value="VLCAD"/>
    <property type="match status" value="1"/>
</dbReference>
<evidence type="ECO:0000256" key="4">
    <source>
        <dbReference type="ARBA" id="ARBA00009347"/>
    </source>
</evidence>
<evidence type="ECO:0000313" key="35">
    <source>
        <dbReference type="Proteomes" id="UP000594260"/>
    </source>
</evidence>
<dbReference type="FunFam" id="1.20.140.10:FF:000008">
    <property type="entry name" value="acyl-CoA dehydrogenase family member 9, mitochondrial"/>
    <property type="match status" value="1"/>
</dbReference>
<evidence type="ECO:0000256" key="28">
    <source>
        <dbReference type="RuleBase" id="RU362125"/>
    </source>
</evidence>
<evidence type="ECO:0000259" key="32">
    <source>
        <dbReference type="Pfam" id="PF02771"/>
    </source>
</evidence>
<dbReference type="Gene3D" id="2.40.110.10">
    <property type="entry name" value="Butyryl-CoA Dehydrogenase, subunit A, domain 2"/>
    <property type="match status" value="1"/>
</dbReference>
<dbReference type="Pfam" id="PF21343">
    <property type="entry name" value="ACAD9-ACADV_C"/>
    <property type="match status" value="1"/>
</dbReference>
<dbReference type="EC" id="1.3.8.9" evidence="17"/>
<evidence type="ECO:0000256" key="3">
    <source>
        <dbReference type="ARBA" id="ARBA00005198"/>
    </source>
</evidence>
<keyword evidence="35" id="KW-1185">Reference proteome</keyword>
<comment type="subunit">
    <text evidence="20">Homodimer. Homodimerizes after import into the mitochondrion.</text>
</comment>
<keyword evidence="13 28" id="KW-0560">Oxidoreductase</keyword>
<dbReference type="GO" id="GO:0050660">
    <property type="term" value="F:flavin adenine dinucleotide binding"/>
    <property type="evidence" value="ECO:0007669"/>
    <property type="project" value="InterPro"/>
</dbReference>
<dbReference type="SUPFAM" id="SSF47203">
    <property type="entry name" value="Acyl-CoA dehydrogenase C-terminal domain-like"/>
    <property type="match status" value="1"/>
</dbReference>
<evidence type="ECO:0000256" key="27">
    <source>
        <dbReference type="ARBA" id="ARBA00049224"/>
    </source>
</evidence>
<comment type="catalytic activity">
    <reaction evidence="21">
        <text>dodecanoyl-CoA + oxidized [electron-transfer flavoprotein] + H(+) = (2E)-dodecenoyl-CoA + reduced [electron-transfer flavoprotein]</text>
        <dbReference type="Rhea" id="RHEA:47296"/>
        <dbReference type="Rhea" id="RHEA-COMP:10685"/>
        <dbReference type="Rhea" id="RHEA-COMP:10686"/>
        <dbReference type="ChEBI" id="CHEBI:15378"/>
        <dbReference type="ChEBI" id="CHEBI:57330"/>
        <dbReference type="ChEBI" id="CHEBI:57375"/>
        <dbReference type="ChEBI" id="CHEBI:57692"/>
        <dbReference type="ChEBI" id="CHEBI:58307"/>
    </reaction>
    <physiologicalReaction direction="left-to-right" evidence="21">
        <dbReference type="Rhea" id="RHEA:47297"/>
    </physiologicalReaction>
</comment>
<evidence type="ECO:0000256" key="6">
    <source>
        <dbReference type="ARBA" id="ARBA00022630"/>
    </source>
</evidence>
<evidence type="ECO:0000256" key="19">
    <source>
        <dbReference type="ARBA" id="ARBA00045422"/>
    </source>
</evidence>
<dbReference type="Gene3D" id="1.10.540.10">
    <property type="entry name" value="Acyl-CoA dehydrogenase/oxidase, N-terminal domain"/>
    <property type="match status" value="1"/>
</dbReference>
<comment type="pathway">
    <text evidence="3">Lipid metabolism; mitochondrial fatty acid beta-oxidation.</text>
</comment>
<dbReference type="GO" id="GO:0017099">
    <property type="term" value="F:very-long-chain fatty acyl-CoA dehydrogenase activity"/>
    <property type="evidence" value="ECO:0007669"/>
    <property type="project" value="UniProtKB-EC"/>
</dbReference>
<evidence type="ECO:0000256" key="7">
    <source>
        <dbReference type="ARBA" id="ARBA00022792"/>
    </source>
</evidence>
<comment type="subcellular location">
    <subcellularLocation>
        <location evidence="2">Mitochondrion inner membrane</location>
        <topology evidence="2">Peripheral membrane protein</topology>
    </subcellularLocation>
</comment>
<dbReference type="Pfam" id="PF00441">
    <property type="entry name" value="Acyl-CoA_dh_1"/>
    <property type="match status" value="1"/>
</dbReference>
<comment type="catalytic activity">
    <reaction evidence="27">
        <text>octadecanoyl-CoA + oxidized [electron-transfer flavoprotein] + H(+) = (2E)-octadecenoyl-CoA + reduced [electron-transfer flavoprotein]</text>
        <dbReference type="Rhea" id="RHEA:47240"/>
        <dbReference type="Rhea" id="RHEA-COMP:10685"/>
        <dbReference type="Rhea" id="RHEA-COMP:10686"/>
        <dbReference type="ChEBI" id="CHEBI:15378"/>
        <dbReference type="ChEBI" id="CHEBI:57394"/>
        <dbReference type="ChEBI" id="CHEBI:57692"/>
        <dbReference type="ChEBI" id="CHEBI:58307"/>
        <dbReference type="ChEBI" id="CHEBI:71412"/>
    </reaction>
    <physiologicalReaction direction="left-to-right" evidence="27">
        <dbReference type="Rhea" id="RHEA:47241"/>
    </physiologicalReaction>
</comment>
<accession>A0A7M7KA41</accession>
<evidence type="ECO:0000256" key="17">
    <source>
        <dbReference type="ARBA" id="ARBA00039034"/>
    </source>
</evidence>
<dbReference type="Proteomes" id="UP000594260">
    <property type="component" value="Unplaced"/>
</dbReference>
<evidence type="ECO:0000256" key="10">
    <source>
        <dbReference type="ARBA" id="ARBA00022832"/>
    </source>
</evidence>
<keyword evidence="15" id="KW-0496">Mitochondrion</keyword>
<evidence type="ECO:0000259" key="31">
    <source>
        <dbReference type="Pfam" id="PF02770"/>
    </source>
</evidence>
<evidence type="ECO:0000256" key="21">
    <source>
        <dbReference type="ARBA" id="ARBA00047893"/>
    </source>
</evidence>
<evidence type="ECO:0000256" key="20">
    <source>
        <dbReference type="ARBA" id="ARBA00046812"/>
    </source>
</evidence>
<evidence type="ECO:0000256" key="15">
    <source>
        <dbReference type="ARBA" id="ARBA00023128"/>
    </source>
</evidence>
<dbReference type="InterPro" id="IPR036250">
    <property type="entry name" value="AcylCo_DH-like_C"/>
</dbReference>
<feature type="domain" description="Acyl-CoA oxidase/dehydrogenase middle" evidence="31">
    <location>
        <begin position="216"/>
        <end position="315"/>
    </location>
</feature>
<keyword evidence="8" id="KW-0702">S-nitrosylation</keyword>
<evidence type="ECO:0000256" key="29">
    <source>
        <dbReference type="SAM" id="MobiDB-lite"/>
    </source>
</evidence>
<evidence type="ECO:0000259" key="30">
    <source>
        <dbReference type="Pfam" id="PF00441"/>
    </source>
</evidence>
<dbReference type="InterPro" id="IPR037069">
    <property type="entry name" value="AcylCoA_DH/ox_N_sf"/>
</dbReference>
<dbReference type="OrthoDB" id="2588832at2759"/>
<comment type="catalytic activity">
    <reaction evidence="24">
        <text>tetradecanoyl-CoA + oxidized [electron-transfer flavoprotein] + H(+) = (2E)-tetradecenoyl-CoA + reduced [electron-transfer flavoprotein]</text>
        <dbReference type="Rhea" id="RHEA:47316"/>
        <dbReference type="Rhea" id="RHEA-COMP:10685"/>
        <dbReference type="Rhea" id="RHEA-COMP:10686"/>
        <dbReference type="ChEBI" id="CHEBI:15378"/>
        <dbReference type="ChEBI" id="CHEBI:57385"/>
        <dbReference type="ChEBI" id="CHEBI:57692"/>
        <dbReference type="ChEBI" id="CHEBI:58307"/>
        <dbReference type="ChEBI" id="CHEBI:61405"/>
    </reaction>
    <physiologicalReaction direction="left-to-right" evidence="24">
        <dbReference type="Rhea" id="RHEA:47317"/>
    </physiologicalReaction>
</comment>
<name>A0A7M7KA41_VARDE</name>
<keyword evidence="6 28" id="KW-0285">Flavoprotein</keyword>
<comment type="similarity">
    <text evidence="4 28">Belongs to the acyl-CoA dehydrogenase family.</text>
</comment>
<feature type="domain" description="ACAD9/ACADV-like C-terminal" evidence="33">
    <location>
        <begin position="528"/>
        <end position="643"/>
    </location>
</feature>
<keyword evidence="9 28" id="KW-0274">FAD</keyword>
<evidence type="ECO:0000256" key="25">
    <source>
        <dbReference type="ARBA" id="ARBA00049050"/>
    </source>
</evidence>
<reference evidence="34" key="1">
    <citation type="submission" date="2021-01" db="UniProtKB">
        <authorList>
            <consortium name="EnsemblMetazoa"/>
        </authorList>
    </citation>
    <scope>IDENTIFICATION</scope>
</reference>
<feature type="domain" description="Acyl-CoA dehydrogenase/oxidase C-terminal" evidence="30">
    <location>
        <begin position="327"/>
        <end position="473"/>
    </location>
</feature>
<dbReference type="PANTHER" id="PTHR43884:SF11">
    <property type="entry name" value="VERY LONG-CHAIN SPECIFIC ACYL-COA DEHYDROGENASE, MITOCHONDRIAL"/>
    <property type="match status" value="1"/>
</dbReference>
<comment type="catalytic activity">
    <reaction evidence="26">
        <text>eicosanoyl-CoA + oxidized [electron-transfer flavoprotein] + H(+) = (2E)-eicosenoyl-CoA + reduced [electron-transfer flavoprotein]</text>
        <dbReference type="Rhea" id="RHEA:47236"/>
        <dbReference type="Rhea" id="RHEA-COMP:10685"/>
        <dbReference type="Rhea" id="RHEA-COMP:10686"/>
        <dbReference type="ChEBI" id="CHEBI:15378"/>
        <dbReference type="ChEBI" id="CHEBI:57380"/>
        <dbReference type="ChEBI" id="CHEBI:57692"/>
        <dbReference type="ChEBI" id="CHEBI:58307"/>
        <dbReference type="ChEBI" id="CHEBI:74691"/>
    </reaction>
    <physiologicalReaction direction="left-to-right" evidence="26">
        <dbReference type="Rhea" id="RHEA:47237"/>
    </physiologicalReaction>
</comment>
<dbReference type="EnsemblMetazoa" id="XM_022808052">
    <property type="protein sequence ID" value="XP_022663787"/>
    <property type="gene ID" value="LOC111251465"/>
</dbReference>
<organism evidence="34 35">
    <name type="scientific">Varroa destructor</name>
    <name type="common">Honeybee mite</name>
    <dbReference type="NCBI Taxonomy" id="109461"/>
    <lineage>
        <taxon>Eukaryota</taxon>
        <taxon>Metazoa</taxon>
        <taxon>Ecdysozoa</taxon>
        <taxon>Arthropoda</taxon>
        <taxon>Chelicerata</taxon>
        <taxon>Arachnida</taxon>
        <taxon>Acari</taxon>
        <taxon>Parasitiformes</taxon>
        <taxon>Mesostigmata</taxon>
        <taxon>Gamasina</taxon>
        <taxon>Dermanyssoidea</taxon>
        <taxon>Varroidae</taxon>
        <taxon>Varroa</taxon>
    </lineage>
</organism>
<dbReference type="OMA" id="NAFMGLR"/>
<keyword evidence="11" id="KW-0809">Transit peptide</keyword>
<evidence type="ECO:0000256" key="11">
    <source>
        <dbReference type="ARBA" id="ARBA00022946"/>
    </source>
</evidence>
<evidence type="ECO:0000256" key="22">
    <source>
        <dbReference type="ARBA" id="ARBA00047916"/>
    </source>
</evidence>
<dbReference type="InterPro" id="IPR013786">
    <property type="entry name" value="AcylCoA_DH/ox_N"/>
</dbReference>